<name>F4RB07_MELLP</name>
<accession>F4RB07</accession>
<reference evidence="2" key="1">
    <citation type="journal article" date="2011" name="Proc. Natl. Acad. Sci. U.S.A.">
        <title>Obligate biotrophy features unraveled by the genomic analysis of rust fungi.</title>
        <authorList>
            <person name="Duplessis S."/>
            <person name="Cuomo C.A."/>
            <person name="Lin Y.-C."/>
            <person name="Aerts A."/>
            <person name="Tisserant E."/>
            <person name="Veneault-Fourrey C."/>
            <person name="Joly D.L."/>
            <person name="Hacquard S."/>
            <person name="Amselem J."/>
            <person name="Cantarel B.L."/>
            <person name="Chiu R."/>
            <person name="Coutinho P.M."/>
            <person name="Feau N."/>
            <person name="Field M."/>
            <person name="Frey P."/>
            <person name="Gelhaye E."/>
            <person name="Goldberg J."/>
            <person name="Grabherr M.G."/>
            <person name="Kodira C.D."/>
            <person name="Kohler A."/>
            <person name="Kuees U."/>
            <person name="Lindquist E.A."/>
            <person name="Lucas S.M."/>
            <person name="Mago R."/>
            <person name="Mauceli E."/>
            <person name="Morin E."/>
            <person name="Murat C."/>
            <person name="Pangilinan J.L."/>
            <person name="Park R."/>
            <person name="Pearson M."/>
            <person name="Quesneville H."/>
            <person name="Rouhier N."/>
            <person name="Sakthikumar S."/>
            <person name="Salamov A.A."/>
            <person name="Schmutz J."/>
            <person name="Selles B."/>
            <person name="Shapiro H."/>
            <person name="Tanguay P."/>
            <person name="Tuskan G.A."/>
            <person name="Henrissat B."/>
            <person name="Van de Peer Y."/>
            <person name="Rouze P."/>
            <person name="Ellis J.G."/>
            <person name="Dodds P.N."/>
            <person name="Schein J.E."/>
            <person name="Zhong S."/>
            <person name="Hamelin R.C."/>
            <person name="Grigoriev I.V."/>
            <person name="Szabo L.J."/>
            <person name="Martin F."/>
        </authorList>
    </citation>
    <scope>NUCLEOTIDE SEQUENCE [LARGE SCALE GENOMIC DNA]</scope>
    <source>
        <strain evidence="2">98AG31 / pathotype 3-4-7</strain>
    </source>
</reference>
<gene>
    <name evidence="1" type="ORF">MELLADRAFT_103246</name>
</gene>
<organism evidence="2">
    <name type="scientific">Melampsora larici-populina (strain 98AG31 / pathotype 3-4-7)</name>
    <name type="common">Poplar leaf rust fungus</name>
    <dbReference type="NCBI Taxonomy" id="747676"/>
    <lineage>
        <taxon>Eukaryota</taxon>
        <taxon>Fungi</taxon>
        <taxon>Dikarya</taxon>
        <taxon>Basidiomycota</taxon>
        <taxon>Pucciniomycotina</taxon>
        <taxon>Pucciniomycetes</taxon>
        <taxon>Pucciniales</taxon>
        <taxon>Melampsoraceae</taxon>
        <taxon>Melampsora</taxon>
    </lineage>
</organism>
<dbReference type="InParanoid" id="F4RB07"/>
<evidence type="ECO:0000313" key="2">
    <source>
        <dbReference type="Proteomes" id="UP000001072"/>
    </source>
</evidence>
<proteinExistence type="predicted"/>
<keyword evidence="2" id="KW-1185">Reference proteome</keyword>
<sequence>MARKAIAICKLARGPTLIARYWYIAVRKNYTTNFHIIQELKDEGQEIWVNTYSSYLPGCWTTLAKILNQNEATITDYGAGMGGKHGYIGHNDCDQIRALNICAF</sequence>
<dbReference type="AlphaFoldDB" id="F4RB07"/>
<protein>
    <submittedName>
        <fullName evidence="1">Uncharacterized protein</fullName>
    </submittedName>
</protein>
<dbReference type="Proteomes" id="UP000001072">
    <property type="component" value="Unassembled WGS sequence"/>
</dbReference>
<dbReference type="GeneID" id="18921913"/>
<evidence type="ECO:0000313" key="1">
    <source>
        <dbReference type="EMBL" id="EGG10566.1"/>
    </source>
</evidence>
<dbReference type="RefSeq" id="XP_007406035.1">
    <property type="nucleotide sequence ID" value="XM_007405973.1"/>
</dbReference>
<dbReference type="VEuPathDB" id="FungiDB:MELLADRAFT_103246"/>
<dbReference type="KEGG" id="mlr:MELLADRAFT_103246"/>
<dbReference type="EMBL" id="GL883094">
    <property type="protein sequence ID" value="EGG10566.1"/>
    <property type="molecule type" value="Genomic_DNA"/>
</dbReference>
<dbReference type="HOGENOM" id="CLU_2250699_0_0_1"/>